<evidence type="ECO:0000313" key="1">
    <source>
        <dbReference type="EMBL" id="ACL28329.1"/>
    </source>
</evidence>
<proteinExistence type="predicted"/>
<accession>B8DV28</accession>
<gene>
    <name evidence="1" type="ordered locus">BLA_0024</name>
</gene>
<dbReference type="KEGG" id="bla:BLA_0024"/>
<dbReference type="EMBL" id="CP001213">
    <property type="protein sequence ID" value="ACL28329.1"/>
    <property type="molecule type" value="Genomic_DNA"/>
</dbReference>
<keyword evidence="2" id="KW-1185">Reference proteome</keyword>
<protein>
    <submittedName>
        <fullName evidence="1">Zn-ribbon protein</fullName>
    </submittedName>
</protein>
<evidence type="ECO:0000313" key="2">
    <source>
        <dbReference type="Proteomes" id="UP000002456"/>
    </source>
</evidence>
<dbReference type="AlphaFoldDB" id="B8DV28"/>
<sequence length="104" mass="11542">MGRAVRKSENAKGVPMLFAEPRRATRMANMGDYADMDAENVESAEVVCPRCGSRHVAQILHGMPAFTEELQRELAEGKVVLGGCDIDIFHPTPSYHCNDCEEEF</sequence>
<organism evidence="1 2">
    <name type="scientific">Bifidobacterium animalis subsp. lactis (strain AD011)</name>
    <dbReference type="NCBI Taxonomy" id="442563"/>
    <lineage>
        <taxon>Bacteria</taxon>
        <taxon>Bacillati</taxon>
        <taxon>Actinomycetota</taxon>
        <taxon>Actinomycetes</taxon>
        <taxon>Bifidobacteriales</taxon>
        <taxon>Bifidobacteriaceae</taxon>
        <taxon>Bifidobacterium</taxon>
    </lineage>
</organism>
<dbReference type="HOGENOM" id="CLU_177539_0_0_11"/>
<reference evidence="1 2" key="1">
    <citation type="journal article" date="2009" name="J. Bacteriol.">
        <title>Genome sequence of the probiotic bacterium Bifidobacterium animalis subsp. lactis AD011.</title>
        <authorList>
            <person name="Kim J.F."/>
            <person name="Jeong H."/>
            <person name="Yu D.S."/>
            <person name="Choi S.-H."/>
            <person name="Hur C.-G."/>
            <person name="Park M.-S."/>
            <person name="Yoon S.H."/>
            <person name="Kim D.-W."/>
            <person name="Ji G.E."/>
            <person name="Park H.-S."/>
            <person name="Oh T.K."/>
        </authorList>
    </citation>
    <scope>NUCLEOTIDE SEQUENCE [LARGE SCALE GENOMIC DNA]</scope>
    <source>
        <strain evidence="1 2">AD011</strain>
    </source>
</reference>
<dbReference type="Proteomes" id="UP000002456">
    <property type="component" value="Chromosome"/>
</dbReference>
<name>B8DV28_BIFA0</name>